<protein>
    <submittedName>
        <fullName evidence="2">Uncharacterized protein</fullName>
    </submittedName>
</protein>
<dbReference type="Pfam" id="PF20228">
    <property type="entry name" value="DUF6587"/>
    <property type="match status" value="1"/>
</dbReference>
<proteinExistence type="predicted"/>
<evidence type="ECO:0000313" key="3">
    <source>
        <dbReference type="Proteomes" id="UP000006755"/>
    </source>
</evidence>
<reference evidence="2 3" key="1">
    <citation type="journal article" date="2012" name="J. Bacteriol.">
        <title>Genome Sequence of Gallaecimonas xiamenensis Type Strain 3-C-1.</title>
        <authorList>
            <person name="Lai Q."/>
            <person name="Wang L."/>
            <person name="Wang W."/>
            <person name="Shao Z."/>
        </authorList>
    </citation>
    <scope>NUCLEOTIDE SEQUENCE [LARGE SCALE GENOMIC DNA]</scope>
    <source>
        <strain evidence="2 3">3-C-1</strain>
    </source>
</reference>
<feature type="transmembrane region" description="Helical" evidence="1">
    <location>
        <begin position="6"/>
        <end position="23"/>
    </location>
</feature>
<dbReference type="InterPro" id="IPR046494">
    <property type="entry name" value="DUF6587"/>
</dbReference>
<comment type="caution">
    <text evidence="2">The sequence shown here is derived from an EMBL/GenBank/DDBJ whole genome shotgun (WGS) entry which is preliminary data.</text>
</comment>
<dbReference type="STRING" id="745411.B3C1_16511"/>
<gene>
    <name evidence="2" type="ORF">B3C1_16511</name>
</gene>
<name>K2JDN3_9GAMM</name>
<keyword evidence="1" id="KW-0812">Transmembrane</keyword>
<keyword evidence="1" id="KW-1133">Transmembrane helix</keyword>
<dbReference type="EMBL" id="AMRI01000029">
    <property type="protein sequence ID" value="EKE68649.1"/>
    <property type="molecule type" value="Genomic_DNA"/>
</dbReference>
<dbReference type="AlphaFoldDB" id="K2JDN3"/>
<keyword evidence="1" id="KW-0472">Membrane</keyword>
<dbReference type="RefSeq" id="WP_008486229.1">
    <property type="nucleotide sequence ID" value="NZ_AMRI01000029.1"/>
</dbReference>
<dbReference type="OrthoDB" id="10007294at2"/>
<evidence type="ECO:0000313" key="2">
    <source>
        <dbReference type="EMBL" id="EKE68649.1"/>
    </source>
</evidence>
<sequence>MIFDLVQGLIIGSLVLLSSLMVLRRMAPATSLKIQGRLAANLLKPGRSAPAHWLGKRLSARLDQAGGCGSDNGCGGCNGCGTSAAPSRQGQEIFRTRL</sequence>
<keyword evidence="3" id="KW-1185">Reference proteome</keyword>
<dbReference type="Proteomes" id="UP000006755">
    <property type="component" value="Unassembled WGS sequence"/>
</dbReference>
<accession>K2JDN3</accession>
<evidence type="ECO:0000256" key="1">
    <source>
        <dbReference type="SAM" id="Phobius"/>
    </source>
</evidence>
<organism evidence="2 3">
    <name type="scientific">Gallaecimonas xiamenensis 3-C-1</name>
    <dbReference type="NCBI Taxonomy" id="745411"/>
    <lineage>
        <taxon>Bacteria</taxon>
        <taxon>Pseudomonadati</taxon>
        <taxon>Pseudomonadota</taxon>
        <taxon>Gammaproteobacteria</taxon>
        <taxon>Enterobacterales</taxon>
        <taxon>Gallaecimonadaceae</taxon>
        <taxon>Gallaecimonas</taxon>
    </lineage>
</organism>